<dbReference type="InterPro" id="IPR011234">
    <property type="entry name" value="Fumarylacetoacetase-like_C"/>
</dbReference>
<dbReference type="PANTHER" id="PTHR30143:SF0">
    <property type="entry name" value="2-KETO-4-PENTENOATE HYDRATASE"/>
    <property type="match status" value="1"/>
</dbReference>
<reference evidence="5 6" key="1">
    <citation type="journal article" date="2020" name="Insects">
        <title>Bacteria Belonging to Pseudomonas typographi sp. nov. from the Bark Beetle Ips typographus Have Genomic Potential to Aid in the Host Ecology.</title>
        <authorList>
            <person name="Peral-Aranega E."/>
            <person name="Saati-Santamaria Z."/>
            <person name="Kolarik M."/>
            <person name="Rivas R."/>
            <person name="Garcia-Fraile P."/>
        </authorList>
    </citation>
    <scope>NUCLEOTIDE SEQUENCE [LARGE SCALE GENOMIC DNA]</scope>
    <source>
        <strain evidence="5 6">CA3A</strain>
    </source>
</reference>
<dbReference type="EMBL" id="JAAOCA010000001">
    <property type="protein sequence ID" value="MBD1597141.1"/>
    <property type="molecule type" value="Genomic_DNA"/>
</dbReference>
<dbReference type="Pfam" id="PF01557">
    <property type="entry name" value="FAA_hydrolase"/>
    <property type="match status" value="1"/>
</dbReference>
<dbReference type="RefSeq" id="WP_190416572.1">
    <property type="nucleotide sequence ID" value="NZ_JAAOCA010000001.1"/>
</dbReference>
<evidence type="ECO:0000313" key="6">
    <source>
        <dbReference type="Proteomes" id="UP000805841"/>
    </source>
</evidence>
<dbReference type="InterPro" id="IPR050772">
    <property type="entry name" value="Hydratase-Decarb/MhpD_sf"/>
</dbReference>
<keyword evidence="2" id="KW-0058">Aromatic hydrocarbons catabolism</keyword>
<evidence type="ECO:0000256" key="1">
    <source>
        <dbReference type="ARBA" id="ARBA00010715"/>
    </source>
</evidence>
<comment type="similarity">
    <text evidence="1">Belongs to the hydratase/decarboxylase family.</text>
</comment>
<dbReference type="InterPro" id="IPR036663">
    <property type="entry name" value="Fumarylacetoacetase_C_sf"/>
</dbReference>
<dbReference type="Gene3D" id="3.90.850.10">
    <property type="entry name" value="Fumarylacetoacetase-like, C-terminal domain"/>
    <property type="match status" value="1"/>
</dbReference>
<dbReference type="Proteomes" id="UP000805841">
    <property type="component" value="Unassembled WGS sequence"/>
</dbReference>
<proteinExistence type="inferred from homology"/>
<evidence type="ECO:0000256" key="2">
    <source>
        <dbReference type="ARBA" id="ARBA00022797"/>
    </source>
</evidence>
<organism evidence="5 6">
    <name type="scientific">Pseudomonas typographi</name>
    <dbReference type="NCBI Taxonomy" id="2715964"/>
    <lineage>
        <taxon>Bacteria</taxon>
        <taxon>Pseudomonadati</taxon>
        <taxon>Pseudomonadota</taxon>
        <taxon>Gammaproteobacteria</taxon>
        <taxon>Pseudomonadales</taxon>
        <taxon>Pseudomonadaceae</taxon>
        <taxon>Pseudomonas</taxon>
    </lineage>
</organism>
<keyword evidence="3" id="KW-0456">Lyase</keyword>
<evidence type="ECO:0000313" key="5">
    <source>
        <dbReference type="EMBL" id="MBD1597141.1"/>
    </source>
</evidence>
<name>A0ABR7YVI5_9PSED</name>
<dbReference type="SUPFAM" id="SSF56529">
    <property type="entry name" value="FAH"/>
    <property type="match status" value="1"/>
</dbReference>
<keyword evidence="6" id="KW-1185">Reference proteome</keyword>
<evidence type="ECO:0000259" key="4">
    <source>
        <dbReference type="Pfam" id="PF01557"/>
    </source>
</evidence>
<accession>A0ABR7YVI5</accession>
<protein>
    <submittedName>
        <fullName evidence="5">Hydratase</fullName>
    </submittedName>
</protein>
<sequence>MSAVQQVASSLIRSWREGRQQALPDLNLASEAEAYQVQRQVADAIGWFDSAPPRAWKLGGAPGGLISAAAVPAGAVQLSGWQVPPGYCFGFGIEGEVIVRLSRDLDGHADLVEAYAAIDSWMPGIELCDTRWLSGDQAAPLLRLADQQLNRALILGAPRTFEQRLDWTQQRVELRVNGETKFSGSASHPFGDPLNSLPWLARHAAGQGNPLRAGDLVATGSWTGLYWAPAGARVEIEFFGMGRGVLVLK</sequence>
<comment type="caution">
    <text evidence="5">The sequence shown here is derived from an EMBL/GenBank/DDBJ whole genome shotgun (WGS) entry which is preliminary data.</text>
</comment>
<gene>
    <name evidence="5" type="ORF">HAQ05_00220</name>
</gene>
<dbReference type="PANTHER" id="PTHR30143">
    <property type="entry name" value="ACID HYDRATASE"/>
    <property type="match status" value="1"/>
</dbReference>
<feature type="domain" description="Fumarylacetoacetase-like C-terminal" evidence="4">
    <location>
        <begin position="86"/>
        <end position="242"/>
    </location>
</feature>
<evidence type="ECO:0000256" key="3">
    <source>
        <dbReference type="ARBA" id="ARBA00023239"/>
    </source>
</evidence>